<dbReference type="SUPFAM" id="SSF51556">
    <property type="entry name" value="Metallo-dependent hydrolases"/>
    <property type="match status" value="1"/>
</dbReference>
<gene>
    <name evidence="7" type="ordered locus">Hoch_0385</name>
</gene>
<name>D0LIZ7_HALO1</name>
<keyword evidence="8" id="KW-1185">Reference proteome</keyword>
<keyword evidence="4 7" id="KW-0378">Hydrolase</keyword>
<dbReference type="InterPro" id="IPR006330">
    <property type="entry name" value="Ado/ade_deaminase"/>
</dbReference>
<dbReference type="HOGENOM" id="CLU_039228_0_2_7"/>
<dbReference type="PANTHER" id="PTHR43114">
    <property type="entry name" value="ADENINE DEAMINASE"/>
    <property type="match status" value="1"/>
</dbReference>
<reference evidence="7 8" key="1">
    <citation type="journal article" date="2010" name="Stand. Genomic Sci.">
        <title>Complete genome sequence of Haliangium ochraceum type strain (SMP-2).</title>
        <authorList>
            <consortium name="US DOE Joint Genome Institute (JGI-PGF)"/>
            <person name="Ivanova N."/>
            <person name="Daum C."/>
            <person name="Lang E."/>
            <person name="Abt B."/>
            <person name="Kopitz M."/>
            <person name="Saunders E."/>
            <person name="Lapidus A."/>
            <person name="Lucas S."/>
            <person name="Glavina Del Rio T."/>
            <person name="Nolan M."/>
            <person name="Tice H."/>
            <person name="Copeland A."/>
            <person name="Cheng J.F."/>
            <person name="Chen F."/>
            <person name="Bruce D."/>
            <person name="Goodwin L."/>
            <person name="Pitluck S."/>
            <person name="Mavromatis K."/>
            <person name="Pati A."/>
            <person name="Mikhailova N."/>
            <person name="Chen A."/>
            <person name="Palaniappan K."/>
            <person name="Land M."/>
            <person name="Hauser L."/>
            <person name="Chang Y.J."/>
            <person name="Jeffries C.D."/>
            <person name="Detter J.C."/>
            <person name="Brettin T."/>
            <person name="Rohde M."/>
            <person name="Goker M."/>
            <person name="Bristow J."/>
            <person name="Markowitz V."/>
            <person name="Eisen J.A."/>
            <person name="Hugenholtz P."/>
            <person name="Kyrpides N.C."/>
            <person name="Klenk H.P."/>
        </authorList>
    </citation>
    <scope>NUCLEOTIDE SEQUENCE [LARGE SCALE GENOMIC DNA]</scope>
    <source>
        <strain evidence="8">DSM 14365 / CIP 107738 / JCM 11303 / AJ 13395 / SMP-2</strain>
    </source>
</reference>
<dbReference type="OrthoDB" id="105475at2"/>
<sequence length="336" mass="36953">MTATGDWYERIPKVELHVHIEGSIPLPALWQIMGKYGGHEEVGSMDALVERFRFRDFPHFIATWLWKDGYLRELEDFTLLAEAVARELRAQNIRYAEAFYSPGGYARHGLAVGDITCALRDGLDRVDGIEVALIADLIRDNGPEEGARTLDAVAEVRERGVIGIGIGGSEQSFPPAPYAAVYERARALGLRTSAHAGEAAGPASIWDALRALRVDRIGHGTRASEDPALVDYLADSRTAIEMCPISNLRTGVVPDLAAHPIRSFFERGLLVTVNTDDPAMFHTSLAHEYRELARVHGFTRDELRALIDNAVAASWLDDAGKAALRSTLRADPAWSE</sequence>
<evidence type="ECO:0000256" key="1">
    <source>
        <dbReference type="ARBA" id="ARBA00001947"/>
    </source>
</evidence>
<evidence type="ECO:0000313" key="7">
    <source>
        <dbReference type="EMBL" id="ACY13026.1"/>
    </source>
</evidence>
<comment type="similarity">
    <text evidence="2">Belongs to the metallo-dependent hydrolases superfamily. Adenosine and AMP deaminases family.</text>
</comment>
<evidence type="ECO:0000259" key="6">
    <source>
        <dbReference type="Pfam" id="PF00962"/>
    </source>
</evidence>
<dbReference type="InterPro" id="IPR001365">
    <property type="entry name" value="A_deaminase_dom"/>
</dbReference>
<dbReference type="EC" id="3.5.4.4" evidence="7"/>
<evidence type="ECO:0000256" key="3">
    <source>
        <dbReference type="ARBA" id="ARBA00022723"/>
    </source>
</evidence>
<dbReference type="NCBIfam" id="TIGR01430">
    <property type="entry name" value="aden_deam"/>
    <property type="match status" value="1"/>
</dbReference>
<evidence type="ECO:0000256" key="4">
    <source>
        <dbReference type="ARBA" id="ARBA00022801"/>
    </source>
</evidence>
<dbReference type="EMBL" id="CP001804">
    <property type="protein sequence ID" value="ACY13026.1"/>
    <property type="molecule type" value="Genomic_DNA"/>
</dbReference>
<dbReference type="Gene3D" id="3.20.20.140">
    <property type="entry name" value="Metal-dependent hydrolases"/>
    <property type="match status" value="1"/>
</dbReference>
<dbReference type="Proteomes" id="UP000001880">
    <property type="component" value="Chromosome"/>
</dbReference>
<dbReference type="eggNOG" id="COG1816">
    <property type="taxonomic scope" value="Bacteria"/>
</dbReference>
<dbReference type="STRING" id="502025.Hoch_0385"/>
<dbReference type="GO" id="GO:0016814">
    <property type="term" value="F:hydrolase activity, acting on carbon-nitrogen (but not peptide) bonds, in cyclic amidines"/>
    <property type="evidence" value="ECO:0007669"/>
    <property type="project" value="UniProtKB-ARBA"/>
</dbReference>
<accession>D0LIZ7</accession>
<keyword evidence="5" id="KW-0862">Zinc</keyword>
<keyword evidence="3" id="KW-0479">Metal-binding</keyword>
<feature type="domain" description="Adenosine deaminase" evidence="6">
    <location>
        <begin position="12"/>
        <end position="328"/>
    </location>
</feature>
<evidence type="ECO:0000256" key="2">
    <source>
        <dbReference type="ARBA" id="ARBA00006676"/>
    </source>
</evidence>
<dbReference type="InterPro" id="IPR032466">
    <property type="entry name" value="Metal_Hydrolase"/>
</dbReference>
<dbReference type="PANTHER" id="PTHR43114:SF6">
    <property type="entry name" value="ADENINE DEAMINASE"/>
    <property type="match status" value="1"/>
</dbReference>
<organism evidence="7 8">
    <name type="scientific">Haliangium ochraceum (strain DSM 14365 / JCM 11303 / SMP-2)</name>
    <dbReference type="NCBI Taxonomy" id="502025"/>
    <lineage>
        <taxon>Bacteria</taxon>
        <taxon>Pseudomonadati</taxon>
        <taxon>Myxococcota</taxon>
        <taxon>Polyangia</taxon>
        <taxon>Haliangiales</taxon>
        <taxon>Kofleriaceae</taxon>
        <taxon>Haliangium</taxon>
    </lineage>
</organism>
<dbReference type="AlphaFoldDB" id="D0LIZ7"/>
<dbReference type="GO" id="GO:0019239">
    <property type="term" value="F:deaminase activity"/>
    <property type="evidence" value="ECO:0007669"/>
    <property type="project" value="InterPro"/>
</dbReference>
<dbReference type="KEGG" id="hoh:Hoch_0385"/>
<dbReference type="Pfam" id="PF00962">
    <property type="entry name" value="A_deaminase"/>
    <property type="match status" value="1"/>
</dbReference>
<evidence type="ECO:0000256" key="5">
    <source>
        <dbReference type="ARBA" id="ARBA00022833"/>
    </source>
</evidence>
<comment type="cofactor">
    <cofactor evidence="1">
        <name>Zn(2+)</name>
        <dbReference type="ChEBI" id="CHEBI:29105"/>
    </cofactor>
</comment>
<dbReference type="RefSeq" id="WP_012825653.1">
    <property type="nucleotide sequence ID" value="NC_013440.1"/>
</dbReference>
<proteinExistence type="inferred from homology"/>
<dbReference type="GO" id="GO:0046872">
    <property type="term" value="F:metal ion binding"/>
    <property type="evidence" value="ECO:0007669"/>
    <property type="project" value="UniProtKB-KW"/>
</dbReference>
<evidence type="ECO:0000313" key="8">
    <source>
        <dbReference type="Proteomes" id="UP000001880"/>
    </source>
</evidence>
<protein>
    <submittedName>
        <fullName evidence="7">Adenosine deaminase</fullName>
        <ecNumber evidence="7">3.5.4.4</ecNumber>
    </submittedName>
</protein>